<organism evidence="1 2">
    <name type="scientific">Olivibacter jilunii</name>
    <dbReference type="NCBI Taxonomy" id="985016"/>
    <lineage>
        <taxon>Bacteria</taxon>
        <taxon>Pseudomonadati</taxon>
        <taxon>Bacteroidota</taxon>
        <taxon>Sphingobacteriia</taxon>
        <taxon>Sphingobacteriales</taxon>
        <taxon>Sphingobacteriaceae</taxon>
        <taxon>Olivibacter</taxon>
    </lineage>
</organism>
<evidence type="ECO:0000313" key="2">
    <source>
        <dbReference type="Proteomes" id="UP001597560"/>
    </source>
</evidence>
<gene>
    <name evidence="1" type="ORF">ACFS6J_18050</name>
</gene>
<name>A0ABW6B5K6_9SPHI</name>
<dbReference type="RefSeq" id="WP_377611839.1">
    <property type="nucleotide sequence ID" value="NZ_JBHUPA010000008.1"/>
</dbReference>
<keyword evidence="2" id="KW-1185">Reference proteome</keyword>
<reference evidence="2" key="1">
    <citation type="journal article" date="2019" name="Int. J. Syst. Evol. Microbiol.">
        <title>The Global Catalogue of Microorganisms (GCM) 10K type strain sequencing project: providing services to taxonomists for standard genome sequencing and annotation.</title>
        <authorList>
            <consortium name="The Broad Institute Genomics Platform"/>
            <consortium name="The Broad Institute Genome Sequencing Center for Infectious Disease"/>
            <person name="Wu L."/>
            <person name="Ma J."/>
        </authorList>
    </citation>
    <scope>NUCLEOTIDE SEQUENCE [LARGE SCALE GENOMIC DNA]</scope>
    <source>
        <strain evidence="2">KCTC 23098</strain>
    </source>
</reference>
<accession>A0ABW6B5K6</accession>
<dbReference type="Proteomes" id="UP001597560">
    <property type="component" value="Unassembled WGS sequence"/>
</dbReference>
<dbReference type="EMBL" id="JBHUPA010000008">
    <property type="protein sequence ID" value="MFD2963714.1"/>
    <property type="molecule type" value="Genomic_DNA"/>
</dbReference>
<proteinExistence type="predicted"/>
<protein>
    <submittedName>
        <fullName evidence="1">Uncharacterized protein</fullName>
    </submittedName>
</protein>
<sequence length="239" mass="27715">MQILHILILTLSLPLTTLATKHRVDEFEEVFTRYADSTLIFSGSVPFSAEPKNVFIVSKKGDTVSFFTYHYDHNDLPRYEALPDSLGDFIREKQFPQNVSKFGPFFSVHEIPVKDGLKIWRQLMELNPWKMADDNSYGSGCPPIKKVTTDEKGNTVTEERLGQHDLHTYFFDLLTKNGTKRLRYYAPEVLEKACPGKDGRKQAIKVKELLLKAFGKKSVFWTNTDRRSYREYPVVDYFK</sequence>
<comment type="caution">
    <text evidence="1">The sequence shown here is derived from an EMBL/GenBank/DDBJ whole genome shotgun (WGS) entry which is preliminary data.</text>
</comment>
<evidence type="ECO:0000313" key="1">
    <source>
        <dbReference type="EMBL" id="MFD2963714.1"/>
    </source>
</evidence>